<dbReference type="PANTHER" id="PTHR12348:SF26">
    <property type="entry name" value="PROTEIN TSCT-1"/>
    <property type="match status" value="1"/>
</dbReference>
<name>A0A0N4ZK73_PARTI</name>
<dbReference type="GO" id="GO:0006357">
    <property type="term" value="P:regulation of transcription by RNA polymerase II"/>
    <property type="evidence" value="ECO:0007669"/>
    <property type="project" value="InterPro"/>
</dbReference>
<dbReference type="Gene3D" id="1.20.5.490">
    <property type="entry name" value="Single helix bin"/>
    <property type="match status" value="1"/>
</dbReference>
<evidence type="ECO:0000313" key="3">
    <source>
        <dbReference type="WBParaSite" id="PTRK_0000850500.1"/>
    </source>
</evidence>
<dbReference type="WBParaSite" id="PTRK_0000850500.1">
    <property type="protein sequence ID" value="PTRK_0000850500.1"/>
    <property type="gene ID" value="PTRK_0000850500"/>
</dbReference>
<dbReference type="PANTHER" id="PTHR12348">
    <property type="entry name" value="TSC22"/>
    <property type="match status" value="1"/>
</dbReference>
<reference evidence="3" key="1">
    <citation type="submission" date="2017-02" db="UniProtKB">
        <authorList>
            <consortium name="WormBaseParasite"/>
        </authorList>
    </citation>
    <scope>IDENTIFICATION</scope>
</reference>
<evidence type="ECO:0000256" key="1">
    <source>
        <dbReference type="SAM" id="Coils"/>
    </source>
</evidence>
<dbReference type="Proteomes" id="UP000038045">
    <property type="component" value="Unplaced"/>
</dbReference>
<feature type="coiled-coil region" evidence="1">
    <location>
        <begin position="137"/>
        <end position="171"/>
    </location>
</feature>
<dbReference type="Pfam" id="PF01166">
    <property type="entry name" value="TSC22"/>
    <property type="match status" value="1"/>
</dbReference>
<evidence type="ECO:0000313" key="2">
    <source>
        <dbReference type="Proteomes" id="UP000038045"/>
    </source>
</evidence>
<protein>
    <submittedName>
        <fullName evidence="3">TSC22 domain family protein 1-like</fullName>
    </submittedName>
</protein>
<organism evidence="2 3">
    <name type="scientific">Parastrongyloides trichosuri</name>
    <name type="common">Possum-specific nematode worm</name>
    <dbReference type="NCBI Taxonomy" id="131310"/>
    <lineage>
        <taxon>Eukaryota</taxon>
        <taxon>Metazoa</taxon>
        <taxon>Ecdysozoa</taxon>
        <taxon>Nematoda</taxon>
        <taxon>Chromadorea</taxon>
        <taxon>Rhabditida</taxon>
        <taxon>Tylenchina</taxon>
        <taxon>Panagrolaimomorpha</taxon>
        <taxon>Strongyloidoidea</taxon>
        <taxon>Strongyloididae</taxon>
        <taxon>Parastrongyloides</taxon>
    </lineage>
</organism>
<dbReference type="CDD" id="cd21936">
    <property type="entry name" value="ZIP_TSC22D"/>
    <property type="match status" value="1"/>
</dbReference>
<proteinExistence type="predicted"/>
<dbReference type="STRING" id="131310.A0A0N4ZK73"/>
<dbReference type="SUPFAM" id="SSF58026">
    <property type="entry name" value="Delta-sleep-inducing peptide immunoreactive peptide"/>
    <property type="match status" value="1"/>
</dbReference>
<keyword evidence="1" id="KW-0175">Coiled coil</keyword>
<accession>A0A0N4ZK73</accession>
<dbReference type="InterPro" id="IPR000580">
    <property type="entry name" value="TSC22/Bun"/>
</dbReference>
<dbReference type="AlphaFoldDB" id="A0A0N4ZK73"/>
<sequence>MTLPFTTTVDYYSYGHPFHHQRRHSGEPEAILYYKSNTSLGGSNCCSPNNITSKGTTFTYPSETLCPSGSFPSAKCLTTINPNPHLYGNSHTIQRNTGKKFHPLYFSSSSASGTNPTLVAIDHKIEQAMDLVKTHLMFAVREEVDTLRTRIKELEATATRLERENNFLKEHIPTNILTKVESQFASTSLSTHQ</sequence>
<keyword evidence="2" id="KW-1185">Reference proteome</keyword>